<dbReference type="Proteomes" id="UP001396898">
    <property type="component" value="Unassembled WGS sequence"/>
</dbReference>
<feature type="region of interest" description="Disordered" evidence="1">
    <location>
        <begin position="26"/>
        <end position="193"/>
    </location>
</feature>
<feature type="compositionally biased region" description="Low complexity" evidence="1">
    <location>
        <begin position="252"/>
        <end position="263"/>
    </location>
</feature>
<feature type="compositionally biased region" description="Low complexity" evidence="1">
    <location>
        <begin position="223"/>
        <end position="232"/>
    </location>
</feature>
<keyword evidence="3" id="KW-1185">Reference proteome</keyword>
<proteinExistence type="predicted"/>
<feature type="region of interest" description="Disordered" evidence="1">
    <location>
        <begin position="215"/>
        <end position="322"/>
    </location>
</feature>
<feature type="compositionally biased region" description="Basic residues" evidence="1">
    <location>
        <begin position="85"/>
        <end position="99"/>
    </location>
</feature>
<comment type="caution">
    <text evidence="2">The sequence shown here is derived from an EMBL/GenBank/DDBJ whole genome shotgun (WGS) entry which is preliminary data.</text>
</comment>
<accession>A0ABR1RWE9</accession>
<feature type="compositionally biased region" description="Low complexity" evidence="1">
    <location>
        <begin position="284"/>
        <end position="295"/>
    </location>
</feature>
<sequence length="398" mass="43812">MAGGSSHSHRYSLGPRAYSVVSWLALRKPGPRRSRRHSASSAGGEGDPEAEPGGHHDEQQRHEERPRRLRSTRHAPSSSGERRSGASHRPHHPSSRHIRHSSDGHLYPHHHRISSSSNNHESRQRPRYYTSYSSSAAPRDAPPSSSASASEPDPIPPYKREYVPPSTAPTIPEDEEMHDAYRSDPRASISVGPWDSISVAGLDAGQYQTYMADAARKYKEPPGDATAAAAADPGPPHPSSSSMGQQPRRHYGSGYSSSYRSTSTPPPQYQHGSEVPWEDSAYHSAGGSRPVSSSSRARRTLPSYTSHDYAQRQIQERQQTDDVAAYAAVEPDPAYTMNSAYATMPGYQSDDGVCPLDRGGEVVEESDRMSFELEEEGDRRRVRGSHERRVTRTSRGTV</sequence>
<evidence type="ECO:0000256" key="1">
    <source>
        <dbReference type="SAM" id="MobiDB-lite"/>
    </source>
</evidence>
<feature type="compositionally biased region" description="Basic and acidic residues" evidence="1">
    <location>
        <begin position="52"/>
        <end position="66"/>
    </location>
</feature>
<gene>
    <name evidence="2" type="ORF">PG991_007763</name>
</gene>
<evidence type="ECO:0000313" key="2">
    <source>
        <dbReference type="EMBL" id="KAK8018573.1"/>
    </source>
</evidence>
<name>A0ABR1RWE9_9PEZI</name>
<protein>
    <submittedName>
        <fullName evidence="2">Uncharacterized protein</fullName>
    </submittedName>
</protein>
<feature type="compositionally biased region" description="Basic residues" evidence="1">
    <location>
        <begin position="29"/>
        <end position="38"/>
    </location>
</feature>
<dbReference type="EMBL" id="JAQQWI010000010">
    <property type="protein sequence ID" value="KAK8018573.1"/>
    <property type="molecule type" value="Genomic_DNA"/>
</dbReference>
<reference evidence="2 3" key="1">
    <citation type="submission" date="2023-01" db="EMBL/GenBank/DDBJ databases">
        <title>Analysis of 21 Apiospora genomes using comparative genomics revels a genus with tremendous synthesis potential of carbohydrate active enzymes and secondary metabolites.</title>
        <authorList>
            <person name="Sorensen T."/>
        </authorList>
    </citation>
    <scope>NUCLEOTIDE SEQUENCE [LARGE SCALE GENOMIC DNA]</scope>
    <source>
        <strain evidence="2 3">CBS 20057</strain>
    </source>
</reference>
<feature type="region of interest" description="Disordered" evidence="1">
    <location>
        <begin position="365"/>
        <end position="398"/>
    </location>
</feature>
<evidence type="ECO:0000313" key="3">
    <source>
        <dbReference type="Proteomes" id="UP001396898"/>
    </source>
</evidence>
<feature type="compositionally biased region" description="Polar residues" evidence="1">
    <location>
        <begin position="302"/>
        <end position="313"/>
    </location>
</feature>
<feature type="compositionally biased region" description="Low complexity" evidence="1">
    <location>
        <begin position="131"/>
        <end position="152"/>
    </location>
</feature>
<organism evidence="2 3">
    <name type="scientific">Apiospora marii</name>
    <dbReference type="NCBI Taxonomy" id="335849"/>
    <lineage>
        <taxon>Eukaryota</taxon>
        <taxon>Fungi</taxon>
        <taxon>Dikarya</taxon>
        <taxon>Ascomycota</taxon>
        <taxon>Pezizomycotina</taxon>
        <taxon>Sordariomycetes</taxon>
        <taxon>Xylariomycetidae</taxon>
        <taxon>Amphisphaeriales</taxon>
        <taxon>Apiosporaceae</taxon>
        <taxon>Apiospora</taxon>
    </lineage>
</organism>